<dbReference type="RefSeq" id="WP_272751362.1">
    <property type="nucleotide sequence ID" value="NZ_JAQQLF010000008.1"/>
</dbReference>
<evidence type="ECO:0000313" key="4">
    <source>
        <dbReference type="EMBL" id="MDC7717006.1"/>
    </source>
</evidence>
<dbReference type="PANTHER" id="PTHR44591:SF25">
    <property type="entry name" value="CHEMOTAXIS TWO-COMPONENT RESPONSE REGULATOR"/>
    <property type="match status" value="1"/>
</dbReference>
<proteinExistence type="predicted"/>
<dbReference type="InterPro" id="IPR001789">
    <property type="entry name" value="Sig_transdc_resp-reg_receiver"/>
</dbReference>
<organism evidence="4 5">
    <name type="scientific">Vogesella aquatica</name>
    <dbReference type="NCBI Taxonomy" id="2984206"/>
    <lineage>
        <taxon>Bacteria</taxon>
        <taxon>Pseudomonadati</taxon>
        <taxon>Pseudomonadota</taxon>
        <taxon>Betaproteobacteria</taxon>
        <taxon>Neisseriales</taxon>
        <taxon>Chromobacteriaceae</taxon>
        <taxon>Vogesella</taxon>
    </lineage>
</organism>
<protein>
    <submittedName>
        <fullName evidence="4">Response regulator</fullName>
    </submittedName>
</protein>
<dbReference type="Proteomes" id="UP001219956">
    <property type="component" value="Unassembled WGS sequence"/>
</dbReference>
<reference evidence="4 5" key="1">
    <citation type="submission" date="2023-01" db="EMBL/GenBank/DDBJ databases">
        <title>Novel species of the genus Vogesella isolated from rivers.</title>
        <authorList>
            <person name="Lu H."/>
        </authorList>
    </citation>
    <scope>NUCLEOTIDE SEQUENCE [LARGE SCALE GENOMIC DNA]</scope>
    <source>
        <strain evidence="4 5">DC21W</strain>
    </source>
</reference>
<accession>A0ABT5IXS8</accession>
<evidence type="ECO:0000313" key="5">
    <source>
        <dbReference type="Proteomes" id="UP001219956"/>
    </source>
</evidence>
<dbReference type="PANTHER" id="PTHR44591">
    <property type="entry name" value="STRESS RESPONSE REGULATOR PROTEIN 1"/>
    <property type="match status" value="1"/>
</dbReference>
<keyword evidence="1 2" id="KW-0597">Phosphoprotein</keyword>
<dbReference type="EMBL" id="JAQQLF010000008">
    <property type="protein sequence ID" value="MDC7717006.1"/>
    <property type="molecule type" value="Genomic_DNA"/>
</dbReference>
<sequence>MSVYTKFSTRPKAGLLQLDKYTPSLIISDLNMPEMNGLEFIRTLRQRPPLAQTPVIMVTTELSDSMKAAGRAAGATAWLTKPLQPPLLLKAVHALLQQ</sequence>
<evidence type="ECO:0000259" key="3">
    <source>
        <dbReference type="PROSITE" id="PS50110"/>
    </source>
</evidence>
<evidence type="ECO:0000256" key="2">
    <source>
        <dbReference type="PROSITE-ProRule" id="PRU00169"/>
    </source>
</evidence>
<feature type="modified residue" description="4-aspartylphosphate" evidence="2">
    <location>
        <position position="29"/>
    </location>
</feature>
<dbReference type="PROSITE" id="PS50110">
    <property type="entry name" value="RESPONSE_REGULATORY"/>
    <property type="match status" value="1"/>
</dbReference>
<dbReference type="Pfam" id="PF00072">
    <property type="entry name" value="Response_reg"/>
    <property type="match status" value="1"/>
</dbReference>
<dbReference type="SUPFAM" id="SSF52172">
    <property type="entry name" value="CheY-like"/>
    <property type="match status" value="1"/>
</dbReference>
<comment type="caution">
    <text evidence="4">The sequence shown here is derived from an EMBL/GenBank/DDBJ whole genome shotgun (WGS) entry which is preliminary data.</text>
</comment>
<dbReference type="InterPro" id="IPR050595">
    <property type="entry name" value="Bact_response_regulator"/>
</dbReference>
<keyword evidence="5" id="KW-1185">Reference proteome</keyword>
<name>A0ABT5IXS8_9NEIS</name>
<evidence type="ECO:0000256" key="1">
    <source>
        <dbReference type="ARBA" id="ARBA00022553"/>
    </source>
</evidence>
<dbReference type="Gene3D" id="3.40.50.2300">
    <property type="match status" value="1"/>
</dbReference>
<gene>
    <name evidence="4" type="ORF">PQU95_07230</name>
</gene>
<feature type="domain" description="Response regulatory" evidence="3">
    <location>
        <begin position="1"/>
        <end position="96"/>
    </location>
</feature>
<dbReference type="SMART" id="SM00448">
    <property type="entry name" value="REC"/>
    <property type="match status" value="1"/>
</dbReference>
<dbReference type="InterPro" id="IPR011006">
    <property type="entry name" value="CheY-like_superfamily"/>
</dbReference>